<feature type="transmembrane region" description="Helical" evidence="8">
    <location>
        <begin position="290"/>
        <end position="311"/>
    </location>
</feature>
<dbReference type="GO" id="GO:0046872">
    <property type="term" value="F:metal ion binding"/>
    <property type="evidence" value="ECO:0007669"/>
    <property type="project" value="UniProtKB-KW"/>
</dbReference>
<keyword evidence="9" id="KW-0675">Receptor</keyword>
<keyword evidence="6" id="KW-0862">Zinc</keyword>
<proteinExistence type="inferred from homology"/>
<comment type="subcellular location">
    <subcellularLocation>
        <location evidence="1">Membrane</location>
        <topology evidence="1">Multi-pass membrane protein</topology>
    </subcellularLocation>
</comment>
<feature type="compositionally biased region" description="Gly residues" evidence="7">
    <location>
        <begin position="1"/>
        <end position="11"/>
    </location>
</feature>
<dbReference type="EMBL" id="BDRX01000005">
    <property type="protein sequence ID" value="GBF88555.1"/>
    <property type="molecule type" value="Genomic_DNA"/>
</dbReference>
<evidence type="ECO:0000256" key="5">
    <source>
        <dbReference type="ARBA" id="ARBA00023136"/>
    </source>
</evidence>
<dbReference type="InterPro" id="IPR004254">
    <property type="entry name" value="AdipoR/HlyIII-related"/>
</dbReference>
<evidence type="ECO:0000313" key="9">
    <source>
        <dbReference type="EMBL" id="GBF88555.1"/>
    </source>
</evidence>
<dbReference type="AlphaFoldDB" id="A0A2V0NUQ2"/>
<feature type="binding site" evidence="6">
    <location>
        <position position="274"/>
    </location>
    <ligand>
        <name>Zn(2+)</name>
        <dbReference type="ChEBI" id="CHEBI:29105"/>
    </ligand>
</feature>
<feature type="transmembrane region" description="Helical" evidence="8">
    <location>
        <begin position="381"/>
        <end position="400"/>
    </location>
</feature>
<evidence type="ECO:0000256" key="1">
    <source>
        <dbReference type="ARBA" id="ARBA00004141"/>
    </source>
</evidence>
<reference evidence="9 10" key="1">
    <citation type="journal article" date="2018" name="Sci. Rep.">
        <title>Raphidocelis subcapitata (=Pseudokirchneriella subcapitata) provides an insight into genome evolution and environmental adaptations in the Sphaeropleales.</title>
        <authorList>
            <person name="Suzuki S."/>
            <person name="Yamaguchi H."/>
            <person name="Nakajima N."/>
            <person name="Kawachi M."/>
        </authorList>
    </citation>
    <scope>NUCLEOTIDE SEQUENCE [LARGE SCALE GENOMIC DNA]</scope>
    <source>
        <strain evidence="9 10">NIES-35</strain>
    </source>
</reference>
<dbReference type="GO" id="GO:0016020">
    <property type="term" value="C:membrane"/>
    <property type="evidence" value="ECO:0007669"/>
    <property type="project" value="UniProtKB-SubCell"/>
</dbReference>
<dbReference type="Proteomes" id="UP000247498">
    <property type="component" value="Unassembled WGS sequence"/>
</dbReference>
<accession>A0A2V0NUQ2</accession>
<feature type="transmembrane region" description="Helical" evidence="8">
    <location>
        <begin position="349"/>
        <end position="369"/>
    </location>
</feature>
<dbReference type="FunCoup" id="A0A2V0NUQ2">
    <property type="interactions" value="1425"/>
</dbReference>
<dbReference type="InParanoid" id="A0A2V0NUQ2"/>
<evidence type="ECO:0000256" key="2">
    <source>
        <dbReference type="ARBA" id="ARBA00007018"/>
    </source>
</evidence>
<evidence type="ECO:0000256" key="7">
    <source>
        <dbReference type="SAM" id="MobiDB-lite"/>
    </source>
</evidence>
<feature type="binding site" evidence="6">
    <location>
        <position position="423"/>
    </location>
    <ligand>
        <name>Zn(2+)</name>
        <dbReference type="ChEBI" id="CHEBI:29105"/>
    </ligand>
</feature>
<evidence type="ECO:0000256" key="6">
    <source>
        <dbReference type="PIRSR" id="PIRSR604254-1"/>
    </source>
</evidence>
<comment type="caution">
    <text evidence="9">The sequence shown here is derived from an EMBL/GenBank/DDBJ whole genome shotgun (WGS) entry which is preliminary data.</text>
</comment>
<dbReference type="Pfam" id="PF03006">
    <property type="entry name" value="HlyIII"/>
    <property type="match status" value="1"/>
</dbReference>
<feature type="binding site" evidence="6">
    <location>
        <position position="419"/>
    </location>
    <ligand>
        <name>Zn(2+)</name>
        <dbReference type="ChEBI" id="CHEBI:29105"/>
    </ligand>
</feature>
<feature type="transmembrane region" description="Helical" evidence="8">
    <location>
        <begin position="114"/>
        <end position="133"/>
    </location>
</feature>
<evidence type="ECO:0000256" key="3">
    <source>
        <dbReference type="ARBA" id="ARBA00022692"/>
    </source>
</evidence>
<keyword evidence="5 8" id="KW-0472">Membrane</keyword>
<protein>
    <submittedName>
        <fullName evidence="9">Adiponectin receptor</fullName>
    </submittedName>
</protein>
<evidence type="ECO:0000256" key="4">
    <source>
        <dbReference type="ARBA" id="ARBA00022989"/>
    </source>
</evidence>
<sequence>MRRRAGAGGGRASPARAREATPASDSPSLSSSEPEEVSDTVIRDAAAAAAAGMPARKRGAAAAARAKMPRLESFTDMPDYLRDNEFIIGSYRPQQSPWSSLRTVWGLHNETGNVWTHLLGFLLFVVLALWFAYHPPAPLAMTVEQTEHLWGRVQGKFSHLRSDLAQLEGRVAGGMHALSDRVSNLGADVLHGMHLDAVAAGLSEGLHGLQEGIQHRAADLQHGIADGYHRVSAALNAQLQEQLSAIVQWPMPRWPVYVYFAGACVCLLTSCVCHLLGCCQRHISQIVWRFDYAGIAVLIVASFYPAVYYAFLCQPFWRNFYLITTTVAGAAVIAVSIPNHFQATHYRTLRACVFSALGMWGIVPVAHQLCVYWDVWAIRYAFQLDVLMGALYLMGAAIYASRIPERWMPGKLDLIGHSHQLWHVTVVLAALVHYKAILVLLQWREASGGCAAQLHAHVPSVLRAIKAGAGEALAIDQVWQNLSAQLHQYVGVPAAGAPSFGVLPTAAA</sequence>
<gene>
    <name evidence="9" type="ORF">Rsub_01270</name>
</gene>
<keyword evidence="6" id="KW-0479">Metal-binding</keyword>
<feature type="region of interest" description="Disordered" evidence="7">
    <location>
        <begin position="1"/>
        <end position="40"/>
    </location>
</feature>
<dbReference type="OrthoDB" id="529367at2759"/>
<keyword evidence="3 8" id="KW-0812">Transmembrane</keyword>
<comment type="similarity">
    <text evidence="2">Belongs to the ADIPOR family.</text>
</comment>
<feature type="compositionally biased region" description="Low complexity" evidence="7">
    <location>
        <begin position="12"/>
        <end position="32"/>
    </location>
</feature>
<keyword evidence="4 8" id="KW-1133">Transmembrane helix</keyword>
<dbReference type="PANTHER" id="PTHR20855:SF52">
    <property type="entry name" value="ADIPONECTIN RECEPTOR PROTEIN"/>
    <property type="match status" value="1"/>
</dbReference>
<evidence type="ECO:0000256" key="8">
    <source>
        <dbReference type="SAM" id="Phobius"/>
    </source>
</evidence>
<feature type="transmembrane region" description="Helical" evidence="8">
    <location>
        <begin position="256"/>
        <end position="278"/>
    </location>
</feature>
<feature type="transmembrane region" description="Helical" evidence="8">
    <location>
        <begin position="317"/>
        <end position="337"/>
    </location>
</feature>
<feature type="transmembrane region" description="Helical" evidence="8">
    <location>
        <begin position="421"/>
        <end position="443"/>
    </location>
</feature>
<dbReference type="GO" id="GO:0009744">
    <property type="term" value="P:response to sucrose"/>
    <property type="evidence" value="ECO:0007669"/>
    <property type="project" value="UniProtKB-ARBA"/>
</dbReference>
<evidence type="ECO:0000313" key="10">
    <source>
        <dbReference type="Proteomes" id="UP000247498"/>
    </source>
</evidence>
<organism evidence="9 10">
    <name type="scientific">Raphidocelis subcapitata</name>
    <dbReference type="NCBI Taxonomy" id="307507"/>
    <lineage>
        <taxon>Eukaryota</taxon>
        <taxon>Viridiplantae</taxon>
        <taxon>Chlorophyta</taxon>
        <taxon>core chlorophytes</taxon>
        <taxon>Chlorophyceae</taxon>
        <taxon>CS clade</taxon>
        <taxon>Sphaeropleales</taxon>
        <taxon>Selenastraceae</taxon>
        <taxon>Raphidocelis</taxon>
    </lineage>
</organism>
<keyword evidence="10" id="KW-1185">Reference proteome</keyword>
<name>A0A2V0NUQ2_9CHLO</name>
<dbReference type="GO" id="GO:0038023">
    <property type="term" value="F:signaling receptor activity"/>
    <property type="evidence" value="ECO:0007669"/>
    <property type="project" value="TreeGrafter"/>
</dbReference>
<dbReference type="STRING" id="307507.A0A2V0NUQ2"/>
<dbReference type="PANTHER" id="PTHR20855">
    <property type="entry name" value="ADIPOR/PROGESTIN RECEPTOR-RELATED"/>
    <property type="match status" value="1"/>
</dbReference>